<dbReference type="SMART" id="SM00254">
    <property type="entry name" value="ShKT"/>
    <property type="match status" value="10"/>
</dbReference>
<gene>
    <name evidence="5" type="ORF">pdam_00020229</name>
</gene>
<dbReference type="Pfam" id="PF00188">
    <property type="entry name" value="CAP"/>
    <property type="match status" value="2"/>
</dbReference>
<feature type="domain" description="ShKT" evidence="4">
    <location>
        <begin position="1076"/>
        <end position="1114"/>
    </location>
</feature>
<feature type="domain" description="ShKT" evidence="4">
    <location>
        <begin position="848"/>
        <end position="885"/>
    </location>
</feature>
<evidence type="ECO:0000256" key="2">
    <source>
        <dbReference type="PROSITE-ProRule" id="PRU01005"/>
    </source>
</evidence>
<dbReference type="PRINTS" id="PR00838">
    <property type="entry name" value="V5ALLERGEN"/>
</dbReference>
<keyword evidence="6" id="KW-1185">Reference proteome</keyword>
<dbReference type="Proteomes" id="UP000275408">
    <property type="component" value="Unassembled WGS sequence"/>
</dbReference>
<evidence type="ECO:0000313" key="5">
    <source>
        <dbReference type="EMBL" id="RMX45976.1"/>
    </source>
</evidence>
<dbReference type="GO" id="GO:0090729">
    <property type="term" value="F:toxin activity"/>
    <property type="evidence" value="ECO:0007669"/>
    <property type="project" value="UniProtKB-KW"/>
</dbReference>
<dbReference type="SMART" id="SM00494">
    <property type="entry name" value="ChtBD2"/>
    <property type="match status" value="2"/>
</dbReference>
<comment type="caution">
    <text evidence="5">The sequence shown here is derived from an EMBL/GenBank/DDBJ whole genome shotgun (WGS) entry which is preliminary data.</text>
</comment>
<dbReference type="GO" id="GO:0008061">
    <property type="term" value="F:chitin binding"/>
    <property type="evidence" value="ECO:0007669"/>
    <property type="project" value="InterPro"/>
</dbReference>
<reference evidence="5 6" key="1">
    <citation type="journal article" date="2018" name="Sci. Rep.">
        <title>Comparative analysis of the Pocillopora damicornis genome highlights role of immune system in coral evolution.</title>
        <authorList>
            <person name="Cunning R."/>
            <person name="Bay R.A."/>
            <person name="Gillette P."/>
            <person name="Baker A.C."/>
            <person name="Traylor-Knowles N."/>
        </authorList>
    </citation>
    <scope>NUCLEOTIDE SEQUENCE [LARGE SCALE GENOMIC DNA]</scope>
    <source>
        <strain evidence="5">RSMAS</strain>
        <tissue evidence="5">Whole animal</tissue>
    </source>
</reference>
<protein>
    <submittedName>
        <fullName evidence="5">Uncharacterized protein</fullName>
    </submittedName>
</protein>
<evidence type="ECO:0000313" key="6">
    <source>
        <dbReference type="Proteomes" id="UP000275408"/>
    </source>
</evidence>
<comment type="caution">
    <text evidence="2">Lacks conserved residue(s) required for the propagation of feature annotation.</text>
</comment>
<feature type="disulfide bond" evidence="2">
    <location>
        <begin position="1003"/>
        <end position="1037"/>
    </location>
</feature>
<feature type="domain" description="Chitin-binding type-2" evidence="3">
    <location>
        <begin position="513"/>
        <end position="569"/>
    </location>
</feature>
<dbReference type="PRINTS" id="PR00837">
    <property type="entry name" value="V5TPXLIKE"/>
</dbReference>
<feature type="disulfide bond" evidence="2">
    <location>
        <begin position="440"/>
        <end position="474"/>
    </location>
</feature>
<dbReference type="PANTHER" id="PTHR10334">
    <property type="entry name" value="CYSTEINE-RICH SECRETORY PROTEIN-RELATED"/>
    <property type="match status" value="1"/>
</dbReference>
<dbReference type="OrthoDB" id="337038at2759"/>
<keyword evidence="2" id="KW-1015">Disulfide bond</keyword>
<dbReference type="GO" id="GO:0005576">
    <property type="term" value="C:extracellular region"/>
    <property type="evidence" value="ECO:0007669"/>
    <property type="project" value="InterPro"/>
</dbReference>
<dbReference type="SUPFAM" id="SSF55797">
    <property type="entry name" value="PR-1-like"/>
    <property type="match status" value="3"/>
</dbReference>
<dbReference type="InterPro" id="IPR000742">
    <property type="entry name" value="EGF"/>
</dbReference>
<name>A0A3M6TX77_POCDA</name>
<dbReference type="PROSITE" id="PS51670">
    <property type="entry name" value="SHKT"/>
    <property type="match status" value="7"/>
</dbReference>
<feature type="domain" description="ShKT" evidence="4">
    <location>
        <begin position="242"/>
        <end position="276"/>
    </location>
</feature>
<dbReference type="Pfam" id="PF01549">
    <property type="entry name" value="ShK"/>
    <property type="match status" value="10"/>
</dbReference>
<dbReference type="SMART" id="SM00181">
    <property type="entry name" value="EGF"/>
    <property type="match status" value="2"/>
</dbReference>
<dbReference type="InterPro" id="IPR002557">
    <property type="entry name" value="Chitin-bd_dom"/>
</dbReference>
<dbReference type="SMART" id="SM00198">
    <property type="entry name" value="SCP"/>
    <property type="match status" value="2"/>
</dbReference>
<feature type="disulfide bond" evidence="2">
    <location>
        <begin position="242"/>
        <end position="276"/>
    </location>
</feature>
<feature type="disulfide bond" evidence="2">
    <location>
        <begin position="952"/>
        <end position="965"/>
    </location>
</feature>
<feature type="domain" description="Chitin-binding type-2" evidence="3">
    <location>
        <begin position="1122"/>
        <end position="1178"/>
    </location>
</feature>
<feature type="domain" description="ShKT" evidence="4">
    <location>
        <begin position="477"/>
        <end position="510"/>
    </location>
</feature>
<feature type="domain" description="ShKT" evidence="4">
    <location>
        <begin position="1003"/>
        <end position="1037"/>
    </location>
</feature>
<dbReference type="Gene3D" id="3.40.33.10">
    <property type="entry name" value="CAP"/>
    <property type="match status" value="2"/>
</dbReference>
<organism evidence="5 6">
    <name type="scientific">Pocillopora damicornis</name>
    <name type="common">Cauliflower coral</name>
    <name type="synonym">Millepora damicornis</name>
    <dbReference type="NCBI Taxonomy" id="46731"/>
    <lineage>
        <taxon>Eukaryota</taxon>
        <taxon>Metazoa</taxon>
        <taxon>Cnidaria</taxon>
        <taxon>Anthozoa</taxon>
        <taxon>Hexacorallia</taxon>
        <taxon>Scleractinia</taxon>
        <taxon>Astrocoeniina</taxon>
        <taxon>Pocilloporidae</taxon>
        <taxon>Pocillopora</taxon>
    </lineage>
</organism>
<sequence length="1223" mass="137011">MSKRYMFPRRRNGNACGHLLCLTVCFIFQFRAKDNVLSYVSMWSPTSSDFKTNRLTAEEKEKFLDEHNKFRGMVKPTSADMEFMEWDDNLANMAQMWADKCIWEHGFLKFGSQYPYSVPFKGQIGQNLAQEYGRLSSPEDRVKRWYEEYQYYTFSKYTSPMGASCKKTPCGHYTQIMWAKSIYLGCGVNFCSNFNGGNGGTIVVCNYNTGNIVGQYPYKTGTPCTKCASGKGWCYNNLCRNCSDFDKHCGSSLTTTMCSSHPELMEKNCPKLCNMCKCPLKCQNGGTVNKQDCVCSCPSGWRDKACEPGFYGENCENRCYDKVGTETCQYRLKVGHKCSSKYMEIDCALTCGYCGGQNQITATAASVTALPTTPQPGSVVSATTPSSVTVPPTSKPQVCTTDQNSGCQRWAAVGECEKNPLWMITNCCVSCKHHQAPKDCSDANPSCPRWAYAGECENNRVWMLKNCRKSCSQCGDCTDSDPKCPSWALSNQCSSGDKINEKCRRSCGLCREASFCGGKENGNYQAPTTCQAYIACSYGVTSHVQCPFGKKFDTLKRICVLVDQAACTVVLPSKKSKPFMIVWDDNLANMAQMWADKCIWDHGFVMFGSQYPYSVPFKGQIVPLYVIFGLLVLNGRALVSATGRIRPSHQDFAISELTAAQKEKFLDEHNKFRGMVDPPAADMEYLFWDEDLANLAQMWSNQCVWDHGFLEFGDEYPHPVSFKGHVGQNLAREWGKLQNPEDRVTQWYKEYKFYKFSKFASPMTAAQCSRQPCGHYTQLAWATSRYVGCGVNWCDKEFGPPHPWIPGETIVTCDYGPTGNIIGQYPYKTGAPCSKCSSGKGFCYKNLCRDCDNFDSECGKSLTQAMCTSSRELMAKKCPKMCSLCECPLKCQHGGTVNLQNCVCSCPSGWKGMDCSGKVCPPGFYGENCEIRCYDAVGKDTCEWRVKNGHNCKVHYMMVDCAATCGYCECHTDLNSHCEVWAGRGECEKNPLWMISNCCVSYCTDVSPSCPHWAFTGECEVNRAWMLQNCRKSCNQCGDCKDTDAKCPIWALLKQCKYGDRISWMNTNCRNSCGMCKGYDKHDQCPAWSAMNECKRSNWTWMVDHCPRSCDVPCNRLSVSEASFCGGKENGNYQAPTTCQAYIACSYGVTSHVQCPGGKKFDTVRRMCVEADRASCSVVCPKSFFFQLNKLTERKGKTQRSIPILSLSRKAFTRCSYQLSAAE</sequence>
<dbReference type="InterPro" id="IPR001283">
    <property type="entry name" value="CRISP-related"/>
</dbReference>
<dbReference type="InterPro" id="IPR003582">
    <property type="entry name" value="ShKT_dom"/>
</dbReference>
<dbReference type="InterPro" id="IPR018244">
    <property type="entry name" value="Allrgn_V5/Tpx1_CS"/>
</dbReference>
<dbReference type="STRING" id="46731.A0A3M6TX77"/>
<dbReference type="SUPFAM" id="SSF57625">
    <property type="entry name" value="Invertebrate chitin-binding proteins"/>
    <property type="match status" value="2"/>
</dbReference>
<evidence type="ECO:0000259" key="3">
    <source>
        <dbReference type="PROSITE" id="PS50940"/>
    </source>
</evidence>
<evidence type="ECO:0000256" key="1">
    <source>
        <dbReference type="ARBA" id="ARBA00022656"/>
    </source>
</evidence>
<dbReference type="PROSITE" id="PS01009">
    <property type="entry name" value="CRISP_1"/>
    <property type="match status" value="2"/>
</dbReference>
<keyword evidence="1" id="KW-0800">Toxin</keyword>
<dbReference type="PROSITE" id="PS50940">
    <property type="entry name" value="CHIT_BIND_II"/>
    <property type="match status" value="2"/>
</dbReference>
<dbReference type="AlphaFoldDB" id="A0A3M6TX77"/>
<accession>A0A3M6TX77</accession>
<feature type="domain" description="ShKT" evidence="4">
    <location>
        <begin position="933"/>
        <end position="968"/>
    </location>
</feature>
<dbReference type="InterPro" id="IPR036508">
    <property type="entry name" value="Chitin-bd_dom_sf"/>
</dbReference>
<proteinExistence type="predicted"/>
<feature type="domain" description="ShKT" evidence="4">
    <location>
        <begin position="440"/>
        <end position="474"/>
    </location>
</feature>
<dbReference type="InterPro" id="IPR002413">
    <property type="entry name" value="V5_allergen-like"/>
</dbReference>
<evidence type="ECO:0000259" key="4">
    <source>
        <dbReference type="PROSITE" id="PS51670"/>
    </source>
</evidence>
<dbReference type="InterPro" id="IPR035940">
    <property type="entry name" value="CAP_sf"/>
</dbReference>
<dbReference type="EMBL" id="RCHS01002738">
    <property type="protein sequence ID" value="RMX45976.1"/>
    <property type="molecule type" value="Genomic_DNA"/>
</dbReference>
<dbReference type="InterPro" id="IPR014044">
    <property type="entry name" value="CAP_dom"/>
</dbReference>